<dbReference type="PANTHER" id="PTHR47783">
    <property type="entry name" value="ZN(II)2CYS6 TRANSCRIPTION FACTOR (EUROFUNG)-RELATED"/>
    <property type="match status" value="1"/>
</dbReference>
<dbReference type="PANTHER" id="PTHR47783:SF1">
    <property type="entry name" value="ZN(II)2CYS6 TRANSCRIPTION FACTOR (EUROFUNG)"/>
    <property type="match status" value="1"/>
</dbReference>
<feature type="region of interest" description="Disordered" evidence="3">
    <location>
        <begin position="185"/>
        <end position="217"/>
    </location>
</feature>
<dbReference type="OrthoDB" id="2428527at2759"/>
<keyword evidence="6" id="KW-1185">Reference proteome</keyword>
<dbReference type="CDD" id="cd12148">
    <property type="entry name" value="fungal_TF_MHR"/>
    <property type="match status" value="1"/>
</dbReference>
<dbReference type="InterPro" id="IPR036864">
    <property type="entry name" value="Zn2-C6_fun-type_DNA-bd_sf"/>
</dbReference>
<dbReference type="Pfam" id="PF04082">
    <property type="entry name" value="Fungal_trans"/>
    <property type="match status" value="1"/>
</dbReference>
<dbReference type="InterPro" id="IPR007219">
    <property type="entry name" value="XnlR_reg_dom"/>
</dbReference>
<dbReference type="InterPro" id="IPR001138">
    <property type="entry name" value="Zn2Cys6_DnaBD"/>
</dbReference>
<dbReference type="SUPFAM" id="SSF57701">
    <property type="entry name" value="Zn2/Cys6 DNA-binding domain"/>
    <property type="match status" value="1"/>
</dbReference>
<proteinExistence type="predicted"/>
<dbReference type="Proteomes" id="UP000217790">
    <property type="component" value="Unassembled WGS sequence"/>
</dbReference>
<evidence type="ECO:0000313" key="5">
    <source>
        <dbReference type="EMBL" id="PBL00257.1"/>
    </source>
</evidence>
<name>A0A2H3EMK8_ARMGA</name>
<reference evidence="6" key="1">
    <citation type="journal article" date="2017" name="Nat. Ecol. Evol.">
        <title>Genome expansion and lineage-specific genetic innovations in the forest pathogenic fungi Armillaria.</title>
        <authorList>
            <person name="Sipos G."/>
            <person name="Prasanna A.N."/>
            <person name="Walter M.C."/>
            <person name="O'Connor E."/>
            <person name="Balint B."/>
            <person name="Krizsan K."/>
            <person name="Kiss B."/>
            <person name="Hess J."/>
            <person name="Varga T."/>
            <person name="Slot J."/>
            <person name="Riley R."/>
            <person name="Boka B."/>
            <person name="Rigling D."/>
            <person name="Barry K."/>
            <person name="Lee J."/>
            <person name="Mihaltcheva S."/>
            <person name="LaButti K."/>
            <person name="Lipzen A."/>
            <person name="Waldron R."/>
            <person name="Moloney N.M."/>
            <person name="Sperisen C."/>
            <person name="Kredics L."/>
            <person name="Vagvoelgyi C."/>
            <person name="Patrignani A."/>
            <person name="Fitzpatrick D."/>
            <person name="Nagy I."/>
            <person name="Doyle S."/>
            <person name="Anderson J.B."/>
            <person name="Grigoriev I.V."/>
            <person name="Gueldener U."/>
            <person name="Muensterkoetter M."/>
            <person name="Nagy L.G."/>
        </authorList>
    </citation>
    <scope>NUCLEOTIDE SEQUENCE [LARGE SCALE GENOMIC DNA]</scope>
    <source>
        <strain evidence="6">Ar21-2</strain>
    </source>
</reference>
<evidence type="ECO:0000256" key="3">
    <source>
        <dbReference type="SAM" id="MobiDB-lite"/>
    </source>
</evidence>
<evidence type="ECO:0000313" key="6">
    <source>
        <dbReference type="Proteomes" id="UP000217790"/>
    </source>
</evidence>
<dbReference type="Pfam" id="PF00172">
    <property type="entry name" value="Zn_clus"/>
    <property type="match status" value="1"/>
</dbReference>
<dbReference type="PROSITE" id="PS00463">
    <property type="entry name" value="ZN2_CY6_FUNGAL_1"/>
    <property type="match status" value="1"/>
</dbReference>
<dbReference type="PROSITE" id="PS50048">
    <property type="entry name" value="ZN2_CY6_FUNGAL_2"/>
    <property type="match status" value="1"/>
</dbReference>
<dbReference type="OMA" id="AWPAVED"/>
<evidence type="ECO:0000256" key="2">
    <source>
        <dbReference type="ARBA" id="ARBA00023242"/>
    </source>
</evidence>
<protein>
    <recommendedName>
        <fullName evidence="4">Zn(2)-C6 fungal-type domain-containing protein</fullName>
    </recommendedName>
</protein>
<evidence type="ECO:0000259" key="4">
    <source>
        <dbReference type="PROSITE" id="PS50048"/>
    </source>
</evidence>
<dbReference type="EMBL" id="KZ293646">
    <property type="protein sequence ID" value="PBL00257.1"/>
    <property type="molecule type" value="Genomic_DNA"/>
</dbReference>
<dbReference type="SMART" id="SM00906">
    <property type="entry name" value="Fungal_trans"/>
    <property type="match status" value="1"/>
</dbReference>
<keyword evidence="2" id="KW-0539">Nucleus</keyword>
<dbReference type="GO" id="GO:0006351">
    <property type="term" value="P:DNA-templated transcription"/>
    <property type="evidence" value="ECO:0007669"/>
    <property type="project" value="InterPro"/>
</dbReference>
<sequence length="818" mass="90234">MQAVLICDRDNPTPLLLDVSLPQPYPTFLFYLLLALISITSISQHQSSTYRALQGNKIVIFRRMETPAAPTEGLSPQSVNGSSCPAEVHQSQPRFLACLRCRAKKAKCDNIQPVCGTCAKGNAECVRPSGRRRKRTRKEMEEAEREDPTLKRSRSAYNDQNFKQFPMQHGNVIQQIQYPVPFTSAPAMFSQPRPPPSLQHGQEFSQPVLPKHEQDSVSPPAIYATTAANPDADKMVEALSRPMAYLEGDPGESKTLKVRYFRFSGCTAIHPGFNEIVIKLRSSAAGSRSNSPSGRTIGPGHLASPEPILEDISSLPPDVSLIDTFFDHFWQHWPFLRREKVEERIKSGTMSAFLLHAMNALAVRFAPHPTRKASQYIEAAWSLVPPLLRLPSTDVVGGLILLSWAEFGEASAFAMNAAVQNFSGLAIRMAVDLGLHKVWTDIESPDDEDVCNGKILFWCLFVMDRVLAFGTGRSVTINEDIIEIPLPTESDFVPHSSSAPPVLSPFVRIVRLFSLAGRIADVMNRSRCPRTLVSNPIVHSPENLQELQNQLVEFLGTLPPGLSWSVDNFRAQSARHQGGSFLFLHLWANAVLALIHHPNLGHSLSGQETPISAGVKRSIKLSLASSRQIADCLVFADLFDAASYCANPFLNQCIFIAGVAFIHDAQSEDLTVGAHSTFLNGLVKQNLSALLKALKRMEVYWNGLGYVISVLEQRASGRGWSKVDFSITSDKADNFISLPDAGLLRRLTRVRELSSSSDNSPRNGVAPSDSIPQVQLLAPPESTNWSFESLLSSYQVEEVTASDTGYDFSDIFPEGFAW</sequence>
<organism evidence="5 6">
    <name type="scientific">Armillaria gallica</name>
    <name type="common">Bulbous honey fungus</name>
    <name type="synonym">Armillaria bulbosa</name>
    <dbReference type="NCBI Taxonomy" id="47427"/>
    <lineage>
        <taxon>Eukaryota</taxon>
        <taxon>Fungi</taxon>
        <taxon>Dikarya</taxon>
        <taxon>Basidiomycota</taxon>
        <taxon>Agaricomycotina</taxon>
        <taxon>Agaricomycetes</taxon>
        <taxon>Agaricomycetidae</taxon>
        <taxon>Agaricales</taxon>
        <taxon>Marasmiineae</taxon>
        <taxon>Physalacriaceae</taxon>
        <taxon>Armillaria</taxon>
    </lineage>
</organism>
<dbReference type="CDD" id="cd00067">
    <property type="entry name" value="GAL4"/>
    <property type="match status" value="1"/>
</dbReference>
<dbReference type="AlphaFoldDB" id="A0A2H3EMK8"/>
<dbReference type="SMART" id="SM00066">
    <property type="entry name" value="GAL4"/>
    <property type="match status" value="1"/>
</dbReference>
<dbReference type="STRING" id="47427.A0A2H3EMK8"/>
<feature type="region of interest" description="Disordered" evidence="3">
    <location>
        <begin position="127"/>
        <end position="152"/>
    </location>
</feature>
<dbReference type="GO" id="GO:0003677">
    <property type="term" value="F:DNA binding"/>
    <property type="evidence" value="ECO:0007669"/>
    <property type="project" value="InterPro"/>
</dbReference>
<accession>A0A2H3EMK8</accession>
<evidence type="ECO:0000256" key="1">
    <source>
        <dbReference type="ARBA" id="ARBA00022723"/>
    </source>
</evidence>
<gene>
    <name evidence="5" type="ORF">ARMGADRAFT_955979</name>
</gene>
<dbReference type="GO" id="GO:0008270">
    <property type="term" value="F:zinc ion binding"/>
    <property type="evidence" value="ECO:0007669"/>
    <property type="project" value="InterPro"/>
</dbReference>
<dbReference type="Gene3D" id="4.10.240.10">
    <property type="entry name" value="Zn(2)-C6 fungal-type DNA-binding domain"/>
    <property type="match status" value="1"/>
</dbReference>
<keyword evidence="1" id="KW-0479">Metal-binding</keyword>
<feature type="domain" description="Zn(2)-C6 fungal-type" evidence="4">
    <location>
        <begin position="97"/>
        <end position="127"/>
    </location>
</feature>
<dbReference type="GO" id="GO:0000981">
    <property type="term" value="F:DNA-binding transcription factor activity, RNA polymerase II-specific"/>
    <property type="evidence" value="ECO:0007669"/>
    <property type="project" value="InterPro"/>
</dbReference>
<dbReference type="FunCoup" id="A0A2H3EMK8">
    <property type="interactions" value="3"/>
</dbReference>
<dbReference type="InParanoid" id="A0A2H3EMK8"/>